<sequence length="275" mass="32588">MISPKISIIVPCYQQAQFLDDCLNSVFIQTFQEWECIIINDGSNDNTEEIANKWISTDRRFKYLSQENKGLPYARNIGITKAKSEWILPLDADDIISEDYLELAQSEFNNGFKLITCVGEKFGIDSGIIKMENFSLKNLATFNTFFSACFFKKEDWERVGGYDETLIFGLEDWDFWISILKDGGKVYKINKTCFYYRMKEQSMITELVDEKRVKMTRIISKKHIDFFHEYLGDFPSLALEIKILRREREMYYKAYKSKRYKLGNSIVSWYERFFK</sequence>
<dbReference type="Pfam" id="PF00535">
    <property type="entry name" value="Glycos_transf_2"/>
    <property type="match status" value="1"/>
</dbReference>
<name>A0A3L9MI06_9FLAO</name>
<proteinExistence type="predicted"/>
<protein>
    <submittedName>
        <fullName evidence="4">Glycosyltransferase</fullName>
    </submittedName>
</protein>
<keyword evidence="5" id="KW-1185">Reference proteome</keyword>
<dbReference type="Proteomes" id="UP000275348">
    <property type="component" value="Unassembled WGS sequence"/>
</dbReference>
<organism evidence="4 5">
    <name type="scientific">Faecalibacter macacae</name>
    <dbReference type="NCBI Taxonomy" id="1859289"/>
    <lineage>
        <taxon>Bacteria</taxon>
        <taxon>Pseudomonadati</taxon>
        <taxon>Bacteroidota</taxon>
        <taxon>Flavobacteriia</taxon>
        <taxon>Flavobacteriales</taxon>
        <taxon>Weeksellaceae</taxon>
        <taxon>Faecalibacter</taxon>
    </lineage>
</organism>
<dbReference type="AlphaFoldDB" id="A0A3L9MI06"/>
<dbReference type="PANTHER" id="PTHR43685">
    <property type="entry name" value="GLYCOSYLTRANSFERASE"/>
    <property type="match status" value="1"/>
</dbReference>
<evidence type="ECO:0000259" key="2">
    <source>
        <dbReference type="Pfam" id="PF00535"/>
    </source>
</evidence>
<dbReference type="PANTHER" id="PTHR43685:SF2">
    <property type="entry name" value="GLYCOSYLTRANSFERASE 2-LIKE DOMAIN-CONTAINING PROTEIN"/>
    <property type="match status" value="1"/>
</dbReference>
<dbReference type="EMBL" id="RDOJ01000001">
    <property type="protein sequence ID" value="RLZ12703.1"/>
    <property type="molecule type" value="Genomic_DNA"/>
</dbReference>
<dbReference type="GO" id="GO:0016740">
    <property type="term" value="F:transferase activity"/>
    <property type="evidence" value="ECO:0007669"/>
    <property type="project" value="UniProtKB-KW"/>
</dbReference>
<dbReference type="InterPro" id="IPR001173">
    <property type="entry name" value="Glyco_trans_2-like"/>
</dbReference>
<evidence type="ECO:0000313" key="5">
    <source>
        <dbReference type="Proteomes" id="UP000275348"/>
    </source>
</evidence>
<dbReference type="InterPro" id="IPR050834">
    <property type="entry name" value="Glycosyltransf_2"/>
</dbReference>
<dbReference type="SUPFAM" id="SSF53448">
    <property type="entry name" value="Nucleotide-diphospho-sugar transferases"/>
    <property type="match status" value="1"/>
</dbReference>
<evidence type="ECO:0000259" key="3">
    <source>
        <dbReference type="Pfam" id="PF02709"/>
    </source>
</evidence>
<dbReference type="Pfam" id="PF02709">
    <property type="entry name" value="Glyco_transf_7C"/>
    <property type="match status" value="1"/>
</dbReference>
<gene>
    <name evidence="4" type="ORF">EAH69_00685</name>
</gene>
<dbReference type="InterPro" id="IPR029044">
    <property type="entry name" value="Nucleotide-diphossugar_trans"/>
</dbReference>
<dbReference type="InterPro" id="IPR027791">
    <property type="entry name" value="Galactosyl_T_C"/>
</dbReference>
<accession>A0A3L9MI06</accession>
<feature type="domain" description="Galactosyltransferase C-terminal" evidence="3">
    <location>
        <begin position="149"/>
        <end position="199"/>
    </location>
</feature>
<dbReference type="RefSeq" id="WP_121933281.1">
    <property type="nucleotide sequence ID" value="NZ_RDOJ01000001.1"/>
</dbReference>
<feature type="domain" description="Glycosyltransferase 2-like" evidence="2">
    <location>
        <begin position="7"/>
        <end position="131"/>
    </location>
</feature>
<dbReference type="Gene3D" id="3.90.550.10">
    <property type="entry name" value="Spore Coat Polysaccharide Biosynthesis Protein SpsA, Chain A"/>
    <property type="match status" value="1"/>
</dbReference>
<dbReference type="OrthoDB" id="597270at2"/>
<keyword evidence="1" id="KW-0808">Transferase</keyword>
<evidence type="ECO:0000313" key="4">
    <source>
        <dbReference type="EMBL" id="RLZ12703.1"/>
    </source>
</evidence>
<comment type="caution">
    <text evidence="4">The sequence shown here is derived from an EMBL/GenBank/DDBJ whole genome shotgun (WGS) entry which is preliminary data.</text>
</comment>
<reference evidence="4 5" key="1">
    <citation type="submission" date="2018-10" db="EMBL/GenBank/DDBJ databases">
        <authorList>
            <person name="Chen X."/>
        </authorList>
    </citation>
    <scope>NUCLEOTIDE SEQUENCE [LARGE SCALE GENOMIC DNA]</scope>
    <source>
        <strain evidence="4 5">YIM 102668</strain>
    </source>
</reference>
<evidence type="ECO:0000256" key="1">
    <source>
        <dbReference type="ARBA" id="ARBA00022679"/>
    </source>
</evidence>